<dbReference type="InterPro" id="IPR011051">
    <property type="entry name" value="RmlC_Cupin_sf"/>
</dbReference>
<dbReference type="Proteomes" id="UP001589613">
    <property type="component" value="Unassembled WGS sequence"/>
</dbReference>
<dbReference type="InterPro" id="IPR006311">
    <property type="entry name" value="TAT_signal"/>
</dbReference>
<feature type="signal peptide" evidence="1">
    <location>
        <begin position="1"/>
        <end position="36"/>
    </location>
</feature>
<evidence type="ECO:0000313" key="4">
    <source>
        <dbReference type="Proteomes" id="UP001589613"/>
    </source>
</evidence>
<name>A0ABV5V3T7_9MICO</name>
<accession>A0ABV5V3T7</accession>
<dbReference type="EMBL" id="JBHMAX010000019">
    <property type="protein sequence ID" value="MFB9732471.1"/>
    <property type="molecule type" value="Genomic_DNA"/>
</dbReference>
<gene>
    <name evidence="3" type="ORF">ACFFN0_10505</name>
</gene>
<organism evidence="3 4">
    <name type="scientific">Ornithinimicrobium kibberense</name>
    <dbReference type="NCBI Taxonomy" id="282060"/>
    <lineage>
        <taxon>Bacteria</taxon>
        <taxon>Bacillati</taxon>
        <taxon>Actinomycetota</taxon>
        <taxon>Actinomycetes</taxon>
        <taxon>Micrococcales</taxon>
        <taxon>Ornithinimicrobiaceae</taxon>
        <taxon>Ornithinimicrobium</taxon>
    </lineage>
</organism>
<reference evidence="3 4" key="1">
    <citation type="submission" date="2024-09" db="EMBL/GenBank/DDBJ databases">
        <authorList>
            <person name="Sun Q."/>
            <person name="Mori K."/>
        </authorList>
    </citation>
    <scope>NUCLEOTIDE SEQUENCE [LARGE SCALE GENOMIC DNA]</scope>
    <source>
        <strain evidence="3 4">JCM 12763</strain>
    </source>
</reference>
<protein>
    <submittedName>
        <fullName evidence="3">Cupin domain-containing protein</fullName>
    </submittedName>
</protein>
<dbReference type="PROSITE" id="PS51318">
    <property type="entry name" value="TAT"/>
    <property type="match status" value="1"/>
</dbReference>
<dbReference type="SUPFAM" id="SSF51182">
    <property type="entry name" value="RmlC-like cupins"/>
    <property type="match status" value="1"/>
</dbReference>
<comment type="caution">
    <text evidence="3">The sequence shown here is derived from an EMBL/GenBank/DDBJ whole genome shotgun (WGS) entry which is preliminary data.</text>
</comment>
<dbReference type="RefSeq" id="WP_141338939.1">
    <property type="nucleotide sequence ID" value="NZ_JBHMAX010000019.1"/>
</dbReference>
<dbReference type="InterPro" id="IPR013096">
    <property type="entry name" value="Cupin_2"/>
</dbReference>
<sequence length="182" mass="18821">MQTTTQTGRRRTAGAATLALAASAGLAALGTSGASADDPGASAPAMGPEVTVLAGRADFPDDIEVKIKRSLDGGPTEVLNLKDPGDIIVARVDLAPGAAFQWHTHPGPVVVSVAQGQLTYQQSTDCVERLYGTSEAFVDPGNIVHTAWNGGDTDVVLYATFYDVPAGEGPTRNEPVQDGWCD</sequence>
<dbReference type="Pfam" id="PF07883">
    <property type="entry name" value="Cupin_2"/>
    <property type="match status" value="1"/>
</dbReference>
<evidence type="ECO:0000256" key="1">
    <source>
        <dbReference type="SAM" id="SignalP"/>
    </source>
</evidence>
<keyword evidence="4" id="KW-1185">Reference proteome</keyword>
<proteinExistence type="predicted"/>
<dbReference type="InterPro" id="IPR014710">
    <property type="entry name" value="RmlC-like_jellyroll"/>
</dbReference>
<evidence type="ECO:0000259" key="2">
    <source>
        <dbReference type="Pfam" id="PF07883"/>
    </source>
</evidence>
<feature type="chain" id="PRO_5046279264" evidence="1">
    <location>
        <begin position="37"/>
        <end position="182"/>
    </location>
</feature>
<feature type="domain" description="Cupin type-2" evidence="2">
    <location>
        <begin position="91"/>
        <end position="159"/>
    </location>
</feature>
<dbReference type="Gene3D" id="2.60.120.10">
    <property type="entry name" value="Jelly Rolls"/>
    <property type="match status" value="1"/>
</dbReference>
<keyword evidence="1" id="KW-0732">Signal</keyword>
<evidence type="ECO:0000313" key="3">
    <source>
        <dbReference type="EMBL" id="MFB9732471.1"/>
    </source>
</evidence>